<name>A0ABU7UHR1_9CLOT</name>
<evidence type="ECO:0000313" key="2">
    <source>
        <dbReference type="Proteomes" id="UP001498469"/>
    </source>
</evidence>
<sequence length="45" mass="5191">MFTKEKWRNLGLGTGSSKGRVIEIFDYRDISFDGLGLYQVRHSIV</sequence>
<dbReference type="EMBL" id="JAZHFS010000001">
    <property type="protein sequence ID" value="MEF2110942.1"/>
    <property type="molecule type" value="Genomic_DNA"/>
</dbReference>
<dbReference type="RefSeq" id="WP_216247621.1">
    <property type="nucleotide sequence ID" value="NZ_JAZHFS010000001.1"/>
</dbReference>
<organism evidence="1 2">
    <name type="scientific">Clostridium frigoriphilum</name>
    <dbReference type="NCBI Taxonomy" id="443253"/>
    <lineage>
        <taxon>Bacteria</taxon>
        <taxon>Bacillati</taxon>
        <taxon>Bacillota</taxon>
        <taxon>Clostridia</taxon>
        <taxon>Eubacteriales</taxon>
        <taxon>Clostridiaceae</taxon>
        <taxon>Clostridium</taxon>
    </lineage>
</organism>
<gene>
    <name evidence="1" type="ORF">SJI18_01320</name>
</gene>
<proteinExistence type="predicted"/>
<comment type="caution">
    <text evidence="1">The sequence shown here is derived from an EMBL/GenBank/DDBJ whole genome shotgun (WGS) entry which is preliminary data.</text>
</comment>
<dbReference type="Proteomes" id="UP001498469">
    <property type="component" value="Unassembled WGS sequence"/>
</dbReference>
<keyword evidence="2" id="KW-1185">Reference proteome</keyword>
<accession>A0ABU7UHR1</accession>
<protein>
    <submittedName>
        <fullName evidence="1">Uncharacterized protein</fullName>
    </submittedName>
</protein>
<evidence type="ECO:0000313" key="1">
    <source>
        <dbReference type="EMBL" id="MEF2110942.1"/>
    </source>
</evidence>
<reference evidence="1 2" key="1">
    <citation type="submission" date="2023-11" db="EMBL/GenBank/DDBJ databases">
        <title>Draft genome sequence of a psychrophilic Clostridium strain from permafrost water brine.</title>
        <authorList>
            <person name="Shcherbakova V.A."/>
            <person name="Trubitsyn V.E."/>
            <person name="Zakharyuk A.G."/>
        </authorList>
    </citation>
    <scope>NUCLEOTIDE SEQUENCE [LARGE SCALE GENOMIC DNA]</scope>
    <source>
        <strain evidence="1 2">14F</strain>
    </source>
</reference>